<evidence type="ECO:0000313" key="5">
    <source>
        <dbReference type="EMBL" id="GMN27787.1"/>
    </source>
</evidence>
<evidence type="ECO:0000256" key="2">
    <source>
        <dbReference type="ARBA" id="ARBA00022679"/>
    </source>
</evidence>
<keyword evidence="3" id="KW-0479">Metal-binding</keyword>
<evidence type="ECO:0000313" key="6">
    <source>
        <dbReference type="Proteomes" id="UP001187192"/>
    </source>
</evidence>
<evidence type="ECO:0000256" key="3">
    <source>
        <dbReference type="ARBA" id="ARBA00022723"/>
    </source>
</evidence>
<dbReference type="Gene3D" id="3.40.50.150">
    <property type="entry name" value="Vaccinia Virus protein VP39"/>
    <property type="match status" value="1"/>
</dbReference>
<dbReference type="InterPro" id="IPR042086">
    <property type="entry name" value="MeTrfase_capping"/>
</dbReference>
<dbReference type="GO" id="GO:0008168">
    <property type="term" value="F:methyltransferase activity"/>
    <property type="evidence" value="ECO:0007669"/>
    <property type="project" value="UniProtKB-KW"/>
</dbReference>
<dbReference type="Pfam" id="PF03492">
    <property type="entry name" value="Methyltransf_7"/>
    <property type="match status" value="1"/>
</dbReference>
<dbReference type="PANTHER" id="PTHR31009">
    <property type="entry name" value="S-ADENOSYL-L-METHIONINE:CARBOXYL METHYLTRANSFERASE FAMILY PROTEIN"/>
    <property type="match status" value="1"/>
</dbReference>
<keyword evidence="1" id="KW-0489">Methyltransferase</keyword>
<comment type="caution">
    <text evidence="5">The sequence shown here is derived from an EMBL/GenBank/DDBJ whole genome shotgun (WGS) entry which is preliminary data.</text>
</comment>
<accession>A0AA87Z1I6</accession>
<dbReference type="EMBL" id="BTGU01008365">
    <property type="protein sequence ID" value="GMN27787.1"/>
    <property type="molecule type" value="Genomic_DNA"/>
</dbReference>
<gene>
    <name evidence="5" type="ORF">TIFTF001_050492</name>
</gene>
<sequence>MPGSFYGRLFPTISMHIIHSSYSLHWLSQVPKGLVGEIGESLNIGSIYISSSSPSVVYKAYLDQFQEDFTLFLRSRSEEIAVSGGSMFLTVTGRIDNPNIIFKGKIEKTKLDYFNLPYHAPNASEVEKVIEGEGSFTLQKLDVFEIERDAGFSELYRNKAQISMLPLTKLK</sequence>
<organism evidence="5 6">
    <name type="scientific">Ficus carica</name>
    <name type="common">Common fig</name>
    <dbReference type="NCBI Taxonomy" id="3494"/>
    <lineage>
        <taxon>Eukaryota</taxon>
        <taxon>Viridiplantae</taxon>
        <taxon>Streptophyta</taxon>
        <taxon>Embryophyta</taxon>
        <taxon>Tracheophyta</taxon>
        <taxon>Spermatophyta</taxon>
        <taxon>Magnoliopsida</taxon>
        <taxon>eudicotyledons</taxon>
        <taxon>Gunneridae</taxon>
        <taxon>Pentapetalae</taxon>
        <taxon>rosids</taxon>
        <taxon>fabids</taxon>
        <taxon>Rosales</taxon>
        <taxon>Moraceae</taxon>
        <taxon>Ficeae</taxon>
        <taxon>Ficus</taxon>
    </lineage>
</organism>
<dbReference type="Proteomes" id="UP001187192">
    <property type="component" value="Unassembled WGS sequence"/>
</dbReference>
<name>A0AA87Z1I6_FICCA</name>
<dbReference type="SUPFAM" id="SSF53335">
    <property type="entry name" value="S-adenosyl-L-methionine-dependent methyltransferases"/>
    <property type="match status" value="1"/>
</dbReference>
<dbReference type="AlphaFoldDB" id="A0AA87Z1I6"/>
<evidence type="ECO:0000256" key="1">
    <source>
        <dbReference type="ARBA" id="ARBA00022603"/>
    </source>
</evidence>
<dbReference type="GO" id="GO:0046872">
    <property type="term" value="F:metal ion binding"/>
    <property type="evidence" value="ECO:0007669"/>
    <property type="project" value="UniProtKB-KW"/>
</dbReference>
<reference evidence="5" key="1">
    <citation type="submission" date="2023-07" db="EMBL/GenBank/DDBJ databases">
        <title>draft genome sequence of fig (Ficus carica).</title>
        <authorList>
            <person name="Takahashi T."/>
            <person name="Nishimura K."/>
        </authorList>
    </citation>
    <scope>NUCLEOTIDE SEQUENCE</scope>
</reference>
<evidence type="ECO:0000256" key="4">
    <source>
        <dbReference type="ARBA" id="ARBA00022842"/>
    </source>
</evidence>
<proteinExistence type="predicted"/>
<dbReference type="InterPro" id="IPR029063">
    <property type="entry name" value="SAM-dependent_MTases_sf"/>
</dbReference>
<keyword evidence="4" id="KW-0460">Magnesium</keyword>
<dbReference type="InterPro" id="IPR005299">
    <property type="entry name" value="MeTrfase_7"/>
</dbReference>
<keyword evidence="2" id="KW-0808">Transferase</keyword>
<dbReference type="Gene3D" id="1.10.1200.270">
    <property type="entry name" value="Methyltransferase, alpha-helical capping domain"/>
    <property type="match status" value="1"/>
</dbReference>
<dbReference type="GO" id="GO:0032259">
    <property type="term" value="P:methylation"/>
    <property type="evidence" value="ECO:0007669"/>
    <property type="project" value="UniProtKB-KW"/>
</dbReference>
<protein>
    <submittedName>
        <fullName evidence="5">Uncharacterized protein</fullName>
    </submittedName>
</protein>
<keyword evidence="6" id="KW-1185">Reference proteome</keyword>